<dbReference type="RefSeq" id="WP_038261597.1">
    <property type="nucleotide sequence ID" value="NZ_CAWLVK010000051.1"/>
</dbReference>
<evidence type="ECO:0000259" key="1">
    <source>
        <dbReference type="PROSITE" id="PS51186"/>
    </source>
</evidence>
<dbReference type="Proteomes" id="UP000019197">
    <property type="component" value="Unassembled WGS sequence"/>
</dbReference>
<dbReference type="EMBL" id="CBXE010000051">
    <property type="protein sequence ID" value="CDL80329.1"/>
    <property type="molecule type" value="Genomic_DNA"/>
</dbReference>
<dbReference type="InterPro" id="IPR000182">
    <property type="entry name" value="GNAT_dom"/>
</dbReference>
<protein>
    <recommendedName>
        <fullName evidence="1">N-acetyltransferase domain-containing protein</fullName>
    </recommendedName>
</protein>
<dbReference type="CDD" id="cd04301">
    <property type="entry name" value="NAT_SF"/>
    <property type="match status" value="1"/>
</dbReference>
<dbReference type="InterPro" id="IPR016181">
    <property type="entry name" value="Acyl_CoA_acyltransferase"/>
</dbReference>
<gene>
    <name evidence="2" type="ORF">XCR1_1440004</name>
</gene>
<comment type="caution">
    <text evidence="2">The sequence shown here is derived from an EMBL/GenBank/DDBJ whole genome shotgun (WGS) entry which is preliminary data.</text>
</comment>
<accession>W1IPG5</accession>
<feature type="domain" description="N-acetyltransferase" evidence="1">
    <location>
        <begin position="6"/>
        <end position="151"/>
    </location>
</feature>
<name>W1IPG5_9GAMM</name>
<dbReference type="AlphaFoldDB" id="W1IPG5"/>
<dbReference type="SUPFAM" id="SSF55729">
    <property type="entry name" value="Acyl-CoA N-acyltransferases (Nat)"/>
    <property type="match status" value="1"/>
</dbReference>
<evidence type="ECO:0000313" key="3">
    <source>
        <dbReference type="Proteomes" id="UP000019197"/>
    </source>
</evidence>
<proteinExistence type="predicted"/>
<sequence length="153" mass="17604">MSTKAINFFMPTAEDVKGILAVLHEVYTPFIADFIPSALYETSASIMEKLTRWRIAKYDSQVIAAVLFEQEEDNLTFSYLSVLPEFRRRGIASRLLHIICTEANKQAQLPIIIALRRSLITNIHFFTQRGFEYLGPFNTSKHDLYILRSGENQ</sequence>
<dbReference type="OrthoDB" id="9812289at2"/>
<dbReference type="PROSITE" id="PS51186">
    <property type="entry name" value="GNAT"/>
    <property type="match status" value="1"/>
</dbReference>
<evidence type="ECO:0000313" key="2">
    <source>
        <dbReference type="EMBL" id="CDL80329.1"/>
    </source>
</evidence>
<dbReference type="Pfam" id="PF13508">
    <property type="entry name" value="Acetyltransf_7"/>
    <property type="match status" value="1"/>
</dbReference>
<reference evidence="2 3" key="1">
    <citation type="submission" date="2013-11" db="EMBL/GenBank/DDBJ databases">
        <title>Draft genome sequence and annotation of the entomopathogenic bacterium, Xenorhabdus cabanillasi strain JM26.</title>
        <authorList>
            <person name="Gualtieri M."/>
            <person name="Ogier J.C."/>
            <person name="Pages S."/>
            <person name="Givaudan A."/>
            <person name="Gaudriault S."/>
        </authorList>
    </citation>
    <scope>NUCLEOTIDE SEQUENCE [LARGE SCALE GENOMIC DNA]</scope>
    <source>
        <strain evidence="2 3">JM26</strain>
    </source>
</reference>
<dbReference type="GO" id="GO:0016747">
    <property type="term" value="F:acyltransferase activity, transferring groups other than amino-acyl groups"/>
    <property type="evidence" value="ECO:0007669"/>
    <property type="project" value="InterPro"/>
</dbReference>
<dbReference type="Gene3D" id="3.40.630.30">
    <property type="match status" value="1"/>
</dbReference>
<organism evidence="2 3">
    <name type="scientific">Xenorhabdus cabanillasii JM26</name>
    <dbReference type="NCBI Taxonomy" id="1427517"/>
    <lineage>
        <taxon>Bacteria</taxon>
        <taxon>Pseudomonadati</taxon>
        <taxon>Pseudomonadota</taxon>
        <taxon>Gammaproteobacteria</taxon>
        <taxon>Enterobacterales</taxon>
        <taxon>Morganellaceae</taxon>
        <taxon>Xenorhabdus</taxon>
    </lineage>
</organism>